<dbReference type="PROSITE" id="PS50216">
    <property type="entry name" value="DHHC"/>
    <property type="match status" value="1"/>
</dbReference>
<evidence type="ECO:0000256" key="8">
    <source>
        <dbReference type="SAM" id="Phobius"/>
    </source>
</evidence>
<evidence type="ECO:0000256" key="7">
    <source>
        <dbReference type="SAM" id="MobiDB-lite"/>
    </source>
</evidence>
<feature type="repeat" description="PPR" evidence="6">
    <location>
        <begin position="285"/>
        <end position="319"/>
    </location>
</feature>
<feature type="repeat" description="PPR" evidence="6">
    <location>
        <begin position="75"/>
        <end position="109"/>
    </location>
</feature>
<organism evidence="10 11">
    <name type="scientific">Polarella glacialis</name>
    <name type="common">Dinoflagellate</name>
    <dbReference type="NCBI Taxonomy" id="89957"/>
    <lineage>
        <taxon>Eukaryota</taxon>
        <taxon>Sar</taxon>
        <taxon>Alveolata</taxon>
        <taxon>Dinophyceae</taxon>
        <taxon>Suessiales</taxon>
        <taxon>Suessiaceae</taxon>
        <taxon>Polarella</taxon>
    </lineage>
</organism>
<dbReference type="Gene3D" id="1.25.40.10">
    <property type="entry name" value="Tetratricopeptide repeat domain"/>
    <property type="match status" value="4"/>
</dbReference>
<accession>A0A813J5D6</accession>
<feature type="compositionally biased region" description="Low complexity" evidence="7">
    <location>
        <begin position="1266"/>
        <end position="1277"/>
    </location>
</feature>
<gene>
    <name evidence="10" type="ORF">PGLA2088_LOCUS15733</name>
</gene>
<feature type="transmembrane region" description="Helical" evidence="8">
    <location>
        <begin position="745"/>
        <end position="773"/>
    </location>
</feature>
<comment type="subcellular location">
    <subcellularLocation>
        <location evidence="1">Membrane</location>
        <topology evidence="1">Multi-pass membrane protein</topology>
    </subcellularLocation>
</comment>
<feature type="compositionally biased region" description="Polar residues" evidence="7">
    <location>
        <begin position="1219"/>
        <end position="1238"/>
    </location>
</feature>
<dbReference type="PROSITE" id="PS51375">
    <property type="entry name" value="PPR"/>
    <property type="match status" value="7"/>
</dbReference>
<dbReference type="InterPro" id="IPR011990">
    <property type="entry name" value="TPR-like_helical_dom_sf"/>
</dbReference>
<feature type="repeat" description="PPR" evidence="6">
    <location>
        <begin position="320"/>
        <end position="354"/>
    </location>
</feature>
<dbReference type="GO" id="GO:0016409">
    <property type="term" value="F:palmitoyltransferase activity"/>
    <property type="evidence" value="ECO:0007669"/>
    <property type="project" value="InterPro"/>
</dbReference>
<feature type="region of interest" description="Disordered" evidence="7">
    <location>
        <begin position="1206"/>
        <end position="1292"/>
    </location>
</feature>
<dbReference type="Pfam" id="PF01529">
    <property type="entry name" value="DHHC"/>
    <property type="match status" value="1"/>
</dbReference>
<feature type="region of interest" description="Disordered" evidence="7">
    <location>
        <begin position="1168"/>
        <end position="1189"/>
    </location>
</feature>
<feature type="repeat" description="PPR" evidence="6">
    <location>
        <begin position="250"/>
        <end position="284"/>
    </location>
</feature>
<dbReference type="InterPro" id="IPR002885">
    <property type="entry name" value="PPR_rpt"/>
</dbReference>
<evidence type="ECO:0000256" key="5">
    <source>
        <dbReference type="ARBA" id="ARBA00023136"/>
    </source>
</evidence>
<keyword evidence="3" id="KW-0677">Repeat</keyword>
<evidence type="ECO:0000256" key="1">
    <source>
        <dbReference type="ARBA" id="ARBA00004141"/>
    </source>
</evidence>
<dbReference type="InterPro" id="IPR001594">
    <property type="entry name" value="Palmitoyltrfase_DHHC"/>
</dbReference>
<evidence type="ECO:0000256" key="4">
    <source>
        <dbReference type="ARBA" id="ARBA00022989"/>
    </source>
</evidence>
<proteinExistence type="predicted"/>
<dbReference type="Pfam" id="PF01535">
    <property type="entry name" value="PPR"/>
    <property type="match status" value="2"/>
</dbReference>
<evidence type="ECO:0000256" key="3">
    <source>
        <dbReference type="ARBA" id="ARBA00022737"/>
    </source>
</evidence>
<feature type="compositionally biased region" description="Basic and acidic residues" evidence="7">
    <location>
        <begin position="891"/>
        <end position="912"/>
    </location>
</feature>
<feature type="repeat" description="PPR" evidence="6">
    <location>
        <begin position="110"/>
        <end position="144"/>
    </location>
</feature>
<dbReference type="Proteomes" id="UP000626109">
    <property type="component" value="Unassembled WGS sequence"/>
</dbReference>
<feature type="repeat" description="PPR" evidence="6">
    <location>
        <begin position="6"/>
        <end position="40"/>
    </location>
</feature>
<feature type="transmembrane region" description="Helical" evidence="8">
    <location>
        <begin position="785"/>
        <end position="807"/>
    </location>
</feature>
<feature type="domain" description="Palmitoyltransferase DHHC" evidence="9">
    <location>
        <begin position="699"/>
        <end position="826"/>
    </location>
</feature>
<dbReference type="NCBIfam" id="TIGR00756">
    <property type="entry name" value="PPR"/>
    <property type="match status" value="2"/>
</dbReference>
<keyword evidence="5 8" id="KW-0472">Membrane</keyword>
<feature type="repeat" description="PPR" evidence="6">
    <location>
        <begin position="180"/>
        <end position="214"/>
    </location>
</feature>
<evidence type="ECO:0000313" key="11">
    <source>
        <dbReference type="Proteomes" id="UP000626109"/>
    </source>
</evidence>
<dbReference type="EMBL" id="CAJNNW010019619">
    <property type="protein sequence ID" value="CAE8664851.1"/>
    <property type="molecule type" value="Genomic_DNA"/>
</dbReference>
<feature type="region of interest" description="Disordered" evidence="7">
    <location>
        <begin position="888"/>
        <end position="912"/>
    </location>
</feature>
<name>A0A813J5D6_POLGL</name>
<comment type="caution">
    <text evidence="10">The sequence shown here is derived from an EMBL/GenBank/DDBJ whole genome shotgun (WGS) entry which is preliminary data.</text>
</comment>
<feature type="region of interest" description="Disordered" evidence="7">
    <location>
        <begin position="1307"/>
        <end position="1333"/>
    </location>
</feature>
<keyword evidence="2 8" id="KW-0812">Transmembrane</keyword>
<dbReference type="Pfam" id="PF13812">
    <property type="entry name" value="PPR_3"/>
    <property type="match status" value="3"/>
</dbReference>
<protein>
    <recommendedName>
        <fullName evidence="9">Palmitoyltransferase DHHC domain-containing protein</fullName>
    </recommendedName>
</protein>
<dbReference type="GO" id="GO:0016020">
    <property type="term" value="C:membrane"/>
    <property type="evidence" value="ECO:0007669"/>
    <property type="project" value="UniProtKB-SubCell"/>
</dbReference>
<feature type="non-terminal residue" evidence="10">
    <location>
        <position position="1"/>
    </location>
</feature>
<evidence type="ECO:0000259" key="9">
    <source>
        <dbReference type="Pfam" id="PF01529"/>
    </source>
</evidence>
<keyword evidence="4 8" id="KW-1133">Transmembrane helix</keyword>
<evidence type="ECO:0000313" key="10">
    <source>
        <dbReference type="EMBL" id="CAE8664851.1"/>
    </source>
</evidence>
<evidence type="ECO:0000256" key="2">
    <source>
        <dbReference type="ARBA" id="ARBA00022692"/>
    </source>
</evidence>
<sequence length="1373" mass="148983">MSFDPEVSAYNVAISSRAKSGRWAQALGLLAELRKKQLRPTTVSFNATISACSSGRRWAWALQTLEEMRGVVRPNVISYGACISACERGRQWALSLVLLREMREQGLPLDAVTCSAAISGCGKGGQWALALLLFSELSATGLRWNPYACSAVMSACSSSSRWARSLDIFADARAKGLEADAAIFGAAVTACAQGGHWALALAVLHQMRLRGPSPNTAVFSASITACDRGQQWTLALSVLQLLLRDRLRPDPPAFNAAISACSGVGAWISALRLLEAMGRHALVPEVSSFNGAITACAVGRFWQTALAMLPDMRRRGLLPDSVSFNACIHACERGQEWHQALLVLQAMRRSGLAPGLLALNSAASACGKARHWEVALHLLREAKDADLSPSVVTYNAALNACLHGLRWTESLLLLRERRGKELGEEPPTSTSAGLSRPPVPSTWLLGCHDALGACERAGQAVSSKVALGLMRKVVLGRLLDGSSTSACEHVPLGLDLEHPTVGPTGGELGEQPLRCLVSGLGGYEPAADGGLEQRLLLRREQRPALESLGSSAQFGHRRVGSQVTPFSFIGGLDCLGRQQTRQALLSLALSGGRRFRCSRAGEAAPQMWINCDALGISLSVLTWALLAFTDWVIIRHVLVAWFWTARPRLSAVPLTDAGSALLILYQLVLGLSWISHVRAMTTDPGTVSESSSPPSYPSPRACKLCQARWKPPRAHHCKTCRRCIFRMDHHCPWINNCVGLGNQKLFILFLGYTALSAALTLLLLAGSAACWLWSQKSLSDAAPPGSMSLICCGVVAVECLAAVLFVGDFLQEQIESIQMNSTLVETKDGGRQSLEPKSFAFPKAVYPETTLRIEIENFGQGQPATPDSSACAQDLQVKRQLQASLEEEAERQETADASRQLRDRIDQERREEASLQMRITEAELGGWEKTFEVSAVHREVQEKTKEILEAMQDLREQQQQSFKQVKSLASAMLQACSQSQPSLESTATARLRFNSYQLVDIVFTSWNLEGLTEDEETAGVVFIVSPEHFGQIDFALVPRNWTINLLRVYSDRSRALASHHFVVLAHLQLWIPKPAARTNQAKLCISALRDPGTSAKFARAFANLMDDHQDNGQGDSTPSGVTLLSANISRAMFQTAAQTLPSSISVAQSPWISSRTLRLIDQRMAEAGAMAPEKALSPSSTSPREALPAESEPRILIHAEDAEPALPSISPRCLPPASPTASNADNDEMSNSGPSNDPLTVMSLTAPEVALAGQKASPTARRVTLSSQRSSSKRSSSNMPEEFFPEKSLDSSRDDYLDNVLDQEFSQKADTGNGEGGDDLPGTPATSGTIRRDKTFWTQEGLKTEIGDEKPLGSWRQSCGNLAEHKWWVSFFM</sequence>
<evidence type="ECO:0000256" key="6">
    <source>
        <dbReference type="PROSITE-ProRule" id="PRU00708"/>
    </source>
</evidence>
<reference evidence="10" key="1">
    <citation type="submission" date="2021-02" db="EMBL/GenBank/DDBJ databases">
        <authorList>
            <person name="Dougan E. K."/>
            <person name="Rhodes N."/>
            <person name="Thang M."/>
            <person name="Chan C."/>
        </authorList>
    </citation>
    <scope>NUCLEOTIDE SEQUENCE</scope>
</reference>
<dbReference type="PANTHER" id="PTHR47447:SF17">
    <property type="entry name" value="OS12G0638900 PROTEIN"/>
    <property type="match status" value="1"/>
</dbReference>
<dbReference type="PANTHER" id="PTHR47447">
    <property type="entry name" value="OS03G0856100 PROTEIN"/>
    <property type="match status" value="1"/>
</dbReference>